<dbReference type="SUPFAM" id="SSF50494">
    <property type="entry name" value="Trypsin-like serine proteases"/>
    <property type="match status" value="1"/>
</dbReference>
<dbReference type="InterPro" id="IPR033116">
    <property type="entry name" value="TRYPSIN_SER"/>
</dbReference>
<dbReference type="PRINTS" id="PR00722">
    <property type="entry name" value="CHYMOTRYPSIN"/>
</dbReference>
<dbReference type="Gene3D" id="2.40.10.10">
    <property type="entry name" value="Trypsin-like serine proteases"/>
    <property type="match status" value="1"/>
</dbReference>
<dbReference type="Pfam" id="PF00089">
    <property type="entry name" value="Trypsin"/>
    <property type="match status" value="1"/>
</dbReference>
<comment type="similarity">
    <text evidence="2">Belongs to the peptidase S1 family. CLIP subfamily.</text>
</comment>
<dbReference type="InterPro" id="IPR001314">
    <property type="entry name" value="Peptidase_S1A"/>
</dbReference>
<protein>
    <recommendedName>
        <fullName evidence="3">Peptidase S1 domain-containing protein</fullName>
    </recommendedName>
</protein>
<proteinExistence type="inferred from homology"/>
<dbReference type="PROSITE" id="PS50240">
    <property type="entry name" value="TRYPSIN_DOM"/>
    <property type="match status" value="1"/>
</dbReference>
<dbReference type="PANTHER" id="PTHR24256">
    <property type="entry name" value="TRYPTASE-RELATED"/>
    <property type="match status" value="1"/>
</dbReference>
<keyword evidence="1" id="KW-1015">Disulfide bond</keyword>
<dbReference type="InterPro" id="IPR051487">
    <property type="entry name" value="Ser/Thr_Proteases_Immune/Dev"/>
</dbReference>
<dbReference type="SMART" id="SM00020">
    <property type="entry name" value="Tryp_SPc"/>
    <property type="match status" value="1"/>
</dbReference>
<dbReference type="Proteomes" id="UP001652680">
    <property type="component" value="Unassembled WGS sequence"/>
</dbReference>
<dbReference type="CDD" id="cd00190">
    <property type="entry name" value="Tryp_SPc"/>
    <property type="match status" value="1"/>
</dbReference>
<evidence type="ECO:0000256" key="2">
    <source>
        <dbReference type="ARBA" id="ARBA00024195"/>
    </source>
</evidence>
<dbReference type="PROSITE" id="PS00135">
    <property type="entry name" value="TRYPSIN_SER"/>
    <property type="match status" value="1"/>
</dbReference>
<reference evidence="5" key="1">
    <citation type="journal article" date="2021" name="Elife">
        <title>Highly contiguous assemblies of 101 drosophilid genomes.</title>
        <authorList>
            <person name="Kim B.Y."/>
            <person name="Wang J.R."/>
            <person name="Miller D.E."/>
            <person name="Barmina O."/>
            <person name="Delaney E."/>
            <person name="Thompson A."/>
            <person name="Comeault A.A."/>
            <person name="Peede D."/>
            <person name="D'Agostino E.R."/>
            <person name="Pelaez J."/>
            <person name="Aguilar J.M."/>
            <person name="Haji D."/>
            <person name="Matsunaga T."/>
            <person name="Armstrong E.E."/>
            <person name="Zych M."/>
            <person name="Ogawa Y."/>
            <person name="Stamenkovic-Radak M."/>
            <person name="Jelic M."/>
            <person name="Veselinovic M.S."/>
            <person name="Tanaskovic M."/>
            <person name="Eric P."/>
            <person name="Gao J.J."/>
            <person name="Katoh T.K."/>
            <person name="Toda M.J."/>
            <person name="Watabe H."/>
            <person name="Watada M."/>
            <person name="Davis J.S."/>
            <person name="Moyle L.C."/>
            <person name="Manoli G."/>
            <person name="Bertolini E."/>
            <person name="Kostal V."/>
            <person name="Hawley R.S."/>
            <person name="Takahashi A."/>
            <person name="Jones C.D."/>
            <person name="Price D.K."/>
            <person name="Whiteman N."/>
            <person name="Kopp A."/>
            <person name="Matute D.R."/>
            <person name="Petrov D.A."/>
        </authorList>
    </citation>
    <scope>NUCLEOTIDE SEQUENCE [LARGE SCALE GENOMIC DNA]</scope>
</reference>
<dbReference type="GeneID" id="108044060"/>
<evidence type="ECO:0000259" key="3">
    <source>
        <dbReference type="PROSITE" id="PS50240"/>
    </source>
</evidence>
<dbReference type="InterPro" id="IPR009003">
    <property type="entry name" value="Peptidase_S1_PA"/>
</dbReference>
<dbReference type="InterPro" id="IPR001254">
    <property type="entry name" value="Trypsin_dom"/>
</dbReference>
<sequence>MIFHVGLAFLLDDNCASPPQFEDRIINGNVAKPNTTPWMAALHDYTGFVCGGTLITERNVLTAKHCIEKRNITTVLLGVYDRWCPFWIFSGVELYRPFKFVPFSGDIALIKLDRKVVYNAQIRPICIIIEQEPITWLPTQRFEAYGWGRTETGLTSQVLKTVSLNRVQCPAGQDPNGLICAWSWNGDTCNGDSGGPLAAKIIYKGKSIYAQFGIVSSGSPNCDNIGIYTDIMSYNSLLFIHHALDIILLHEK</sequence>
<evidence type="ECO:0000256" key="1">
    <source>
        <dbReference type="ARBA" id="ARBA00023157"/>
    </source>
</evidence>
<name>A0ABM5HCW5_DRORH</name>
<accession>A0ABM5HCW5</accession>
<organism evidence="4 5">
    <name type="scientific">Drosophila rhopaloa</name>
    <name type="common">Fruit fly</name>
    <dbReference type="NCBI Taxonomy" id="1041015"/>
    <lineage>
        <taxon>Eukaryota</taxon>
        <taxon>Metazoa</taxon>
        <taxon>Ecdysozoa</taxon>
        <taxon>Arthropoda</taxon>
        <taxon>Hexapoda</taxon>
        <taxon>Insecta</taxon>
        <taxon>Pterygota</taxon>
        <taxon>Neoptera</taxon>
        <taxon>Endopterygota</taxon>
        <taxon>Diptera</taxon>
        <taxon>Brachycera</taxon>
        <taxon>Muscomorpha</taxon>
        <taxon>Ephydroidea</taxon>
        <taxon>Drosophilidae</taxon>
        <taxon>Drosophila</taxon>
        <taxon>Sophophora</taxon>
    </lineage>
</organism>
<reference evidence="4" key="2">
    <citation type="submission" date="2025-05" db="UniProtKB">
        <authorList>
            <consortium name="EnsemblMetazoa"/>
        </authorList>
    </citation>
    <scope>IDENTIFICATION</scope>
</reference>
<keyword evidence="5" id="KW-1185">Reference proteome</keyword>
<feature type="domain" description="Peptidase S1" evidence="3">
    <location>
        <begin position="25"/>
        <end position="245"/>
    </location>
</feature>
<dbReference type="InterPro" id="IPR043504">
    <property type="entry name" value="Peptidase_S1_PA_chymotrypsin"/>
</dbReference>
<evidence type="ECO:0000313" key="5">
    <source>
        <dbReference type="Proteomes" id="UP001652680"/>
    </source>
</evidence>
<dbReference type="EnsemblMetazoa" id="XM_017122914.2">
    <property type="protein sequence ID" value="XP_016978403.2"/>
    <property type="gene ID" value="LOC108044060"/>
</dbReference>
<dbReference type="RefSeq" id="XP_016978403.2">
    <property type="nucleotide sequence ID" value="XM_017122914.2"/>
</dbReference>
<evidence type="ECO:0000313" key="4">
    <source>
        <dbReference type="EnsemblMetazoa" id="XP_016978403.2"/>
    </source>
</evidence>